<keyword evidence="9" id="KW-0238">DNA-binding</keyword>
<dbReference type="SUPFAM" id="SSF55979">
    <property type="entry name" value="DNA clamp"/>
    <property type="match status" value="3"/>
</dbReference>
<evidence type="ECO:0000256" key="7">
    <source>
        <dbReference type="ARBA" id="ARBA00022705"/>
    </source>
</evidence>
<comment type="subcellular location">
    <subcellularLocation>
        <location evidence="1 10">Cytoplasm</location>
    </subcellularLocation>
</comment>
<reference evidence="14" key="2">
    <citation type="journal article" date="2021" name="PeerJ">
        <title>Extensive microbial diversity within the chicken gut microbiome revealed by metagenomics and culture.</title>
        <authorList>
            <person name="Gilroy R."/>
            <person name="Ravi A."/>
            <person name="Getino M."/>
            <person name="Pursley I."/>
            <person name="Horton D.L."/>
            <person name="Alikhan N.F."/>
            <person name="Baker D."/>
            <person name="Gharbi K."/>
            <person name="Hall N."/>
            <person name="Watson M."/>
            <person name="Adriaenssens E.M."/>
            <person name="Foster-Nyarko E."/>
            <person name="Jarju S."/>
            <person name="Secka A."/>
            <person name="Antonio M."/>
            <person name="Oren A."/>
            <person name="Chaudhuri R.R."/>
            <person name="La Ragione R."/>
            <person name="Hildebrand F."/>
            <person name="Pallen M.J."/>
        </authorList>
    </citation>
    <scope>NUCLEOTIDE SEQUENCE</scope>
    <source>
        <strain evidence="14">CHK189-12415</strain>
    </source>
</reference>
<dbReference type="InterPro" id="IPR022634">
    <property type="entry name" value="DNA_polIII_beta_N"/>
</dbReference>
<evidence type="ECO:0000256" key="9">
    <source>
        <dbReference type="ARBA" id="ARBA00023125"/>
    </source>
</evidence>
<evidence type="ECO:0000313" key="14">
    <source>
        <dbReference type="EMBL" id="HIR60594.1"/>
    </source>
</evidence>
<reference evidence="14" key="1">
    <citation type="submission" date="2020-10" db="EMBL/GenBank/DDBJ databases">
        <authorList>
            <person name="Gilroy R."/>
        </authorList>
    </citation>
    <scope>NUCLEOTIDE SEQUENCE</scope>
    <source>
        <strain evidence="14">CHK189-12415</strain>
    </source>
</reference>
<evidence type="ECO:0000256" key="2">
    <source>
        <dbReference type="ARBA" id="ARBA00010752"/>
    </source>
</evidence>
<dbReference type="PANTHER" id="PTHR30478:SF0">
    <property type="entry name" value="BETA SLIDING CLAMP"/>
    <property type="match status" value="1"/>
</dbReference>
<evidence type="ECO:0000256" key="3">
    <source>
        <dbReference type="ARBA" id="ARBA00021035"/>
    </source>
</evidence>
<dbReference type="GO" id="GO:0009360">
    <property type="term" value="C:DNA polymerase III complex"/>
    <property type="evidence" value="ECO:0007669"/>
    <property type="project" value="InterPro"/>
</dbReference>
<dbReference type="Pfam" id="PF02768">
    <property type="entry name" value="DNA_pol3_beta_3"/>
    <property type="match status" value="1"/>
</dbReference>
<keyword evidence="4 10" id="KW-0963">Cytoplasm</keyword>
<dbReference type="Gene3D" id="3.70.10.10">
    <property type="match status" value="1"/>
</dbReference>
<feature type="domain" description="DNA polymerase III beta sliding clamp N-terminal" evidence="11">
    <location>
        <begin position="1"/>
        <end position="119"/>
    </location>
</feature>
<dbReference type="PIRSF" id="PIRSF000804">
    <property type="entry name" value="DNA_pol_III_b"/>
    <property type="match status" value="1"/>
</dbReference>
<dbReference type="SMART" id="SM00480">
    <property type="entry name" value="POL3Bc"/>
    <property type="match status" value="1"/>
</dbReference>
<keyword evidence="6 10" id="KW-0548">Nucleotidyltransferase</keyword>
<dbReference type="CDD" id="cd00140">
    <property type="entry name" value="beta_clamp"/>
    <property type="match status" value="1"/>
</dbReference>
<protein>
    <recommendedName>
        <fullName evidence="3 10">Beta sliding clamp</fullName>
    </recommendedName>
</protein>
<dbReference type="GO" id="GO:0003887">
    <property type="term" value="F:DNA-directed DNA polymerase activity"/>
    <property type="evidence" value="ECO:0007669"/>
    <property type="project" value="UniProtKB-UniRule"/>
</dbReference>
<evidence type="ECO:0000259" key="11">
    <source>
        <dbReference type="Pfam" id="PF00712"/>
    </source>
</evidence>
<dbReference type="InterPro" id="IPR022637">
    <property type="entry name" value="DNA_polIII_beta_cen"/>
</dbReference>
<accession>A0A9D1J4Y1</accession>
<evidence type="ECO:0000313" key="15">
    <source>
        <dbReference type="Proteomes" id="UP000824241"/>
    </source>
</evidence>
<evidence type="ECO:0000256" key="1">
    <source>
        <dbReference type="ARBA" id="ARBA00004496"/>
    </source>
</evidence>
<dbReference type="InterPro" id="IPR022635">
    <property type="entry name" value="DNA_polIII_beta_C"/>
</dbReference>
<proteinExistence type="inferred from homology"/>
<keyword evidence="5 10" id="KW-0808">Transferase</keyword>
<comment type="caution">
    <text evidence="14">The sequence shown here is derived from an EMBL/GenBank/DDBJ whole genome shotgun (WGS) entry which is preliminary data.</text>
</comment>
<evidence type="ECO:0000256" key="10">
    <source>
        <dbReference type="PIRNR" id="PIRNR000804"/>
    </source>
</evidence>
<name>A0A9D1J4Y1_9FIRM</name>
<dbReference type="GO" id="GO:0005737">
    <property type="term" value="C:cytoplasm"/>
    <property type="evidence" value="ECO:0007669"/>
    <property type="project" value="UniProtKB-SubCell"/>
</dbReference>
<dbReference type="GO" id="GO:0008408">
    <property type="term" value="F:3'-5' exonuclease activity"/>
    <property type="evidence" value="ECO:0007669"/>
    <property type="project" value="InterPro"/>
</dbReference>
<feature type="domain" description="DNA polymerase III beta sliding clamp central" evidence="12">
    <location>
        <begin position="129"/>
        <end position="246"/>
    </location>
</feature>
<dbReference type="Pfam" id="PF00712">
    <property type="entry name" value="DNA_pol3_beta"/>
    <property type="match status" value="1"/>
</dbReference>
<organism evidence="14 15">
    <name type="scientific">Candidatus Faecivivens stercoravium</name>
    <dbReference type="NCBI Taxonomy" id="2840803"/>
    <lineage>
        <taxon>Bacteria</taxon>
        <taxon>Bacillati</taxon>
        <taxon>Bacillota</taxon>
        <taxon>Clostridia</taxon>
        <taxon>Eubacteriales</taxon>
        <taxon>Oscillospiraceae</taxon>
        <taxon>Oscillospiraceae incertae sedis</taxon>
        <taxon>Candidatus Faecivivens</taxon>
    </lineage>
</organism>
<gene>
    <name evidence="14" type="primary">dnaN</name>
    <name evidence="14" type="ORF">IAB37_03355</name>
</gene>
<dbReference type="Gene3D" id="3.10.150.10">
    <property type="entry name" value="DNA Polymerase III, subunit A, domain 2"/>
    <property type="match status" value="1"/>
</dbReference>
<evidence type="ECO:0000259" key="13">
    <source>
        <dbReference type="Pfam" id="PF02768"/>
    </source>
</evidence>
<evidence type="ECO:0000256" key="8">
    <source>
        <dbReference type="ARBA" id="ARBA00022932"/>
    </source>
</evidence>
<evidence type="ECO:0000256" key="4">
    <source>
        <dbReference type="ARBA" id="ARBA00022490"/>
    </source>
</evidence>
<comment type="function">
    <text evidence="10">Confers DNA tethering and processivity to DNA polymerases and other proteins. Acts as a clamp, forming a ring around DNA (a reaction catalyzed by the clamp-loading complex) which diffuses in an ATP-independent manner freely and bidirectionally along dsDNA. Initially characterized for its ability to contact the catalytic subunit of DNA polymerase III (Pol III), a complex, multichain enzyme responsible for most of the replicative synthesis in bacteria; Pol III exhibits 3'-5' exonuclease proofreading activity. The beta chain is required for initiation of replication as well as for processivity of DNA replication.</text>
</comment>
<dbReference type="InterPro" id="IPR001001">
    <property type="entry name" value="DNA_polIII_beta"/>
</dbReference>
<dbReference type="NCBIfam" id="TIGR00663">
    <property type="entry name" value="dnan"/>
    <property type="match status" value="1"/>
</dbReference>
<keyword evidence="8 10" id="KW-0239">DNA-directed DNA polymerase</keyword>
<comment type="similarity">
    <text evidence="2 10">Belongs to the beta sliding clamp family.</text>
</comment>
<evidence type="ECO:0000259" key="12">
    <source>
        <dbReference type="Pfam" id="PF02767"/>
    </source>
</evidence>
<dbReference type="EMBL" id="DVHA01000109">
    <property type="protein sequence ID" value="HIR60594.1"/>
    <property type="molecule type" value="Genomic_DNA"/>
</dbReference>
<dbReference type="Proteomes" id="UP000824241">
    <property type="component" value="Unassembled WGS sequence"/>
</dbReference>
<dbReference type="GO" id="GO:0006271">
    <property type="term" value="P:DNA strand elongation involved in DNA replication"/>
    <property type="evidence" value="ECO:0007669"/>
    <property type="project" value="TreeGrafter"/>
</dbReference>
<keyword evidence="7 10" id="KW-0235">DNA replication</keyword>
<evidence type="ECO:0000256" key="6">
    <source>
        <dbReference type="ARBA" id="ARBA00022695"/>
    </source>
</evidence>
<dbReference type="Pfam" id="PF02767">
    <property type="entry name" value="DNA_pol3_beta_2"/>
    <property type="match status" value="1"/>
</dbReference>
<dbReference type="InterPro" id="IPR046938">
    <property type="entry name" value="DNA_clamp_sf"/>
</dbReference>
<dbReference type="PANTHER" id="PTHR30478">
    <property type="entry name" value="DNA POLYMERASE III SUBUNIT BETA"/>
    <property type="match status" value="1"/>
</dbReference>
<feature type="domain" description="DNA polymerase III beta sliding clamp C-terminal" evidence="13">
    <location>
        <begin position="253"/>
        <end position="370"/>
    </location>
</feature>
<dbReference type="AlphaFoldDB" id="A0A9D1J4Y1"/>
<comment type="subunit">
    <text evidence="10">Forms a ring-shaped head-to-tail homodimer around DNA.</text>
</comment>
<sequence>MKFSCDKAGLSEAVNSVLPAVSAKSTLAALECILLSVKGDTLSVVGYNTELGITKTVPVTGTENGEIILSAKLLSEIINRMPQGMLRIAVDDKLITEINGGSAQFKIVGMSAEEYPSIPKIDPEHSFTIDNALLRSMISETIFAVSQDTSFPALTGTLFEGKDGVLTLVSVDGRRLALRKEAAGCEEDFKFIVPGKTLSEFMKLSARFTSDNDDGSLPVSIGVGARHILFSCCGFTMISRLLDGEFIDYNASIPQTASTKAVVSTRAFAESVSRAAIIITEKVQNPICATFGDGEIKVNCETSLGKIDDSVPAEITGNPLRIGFSDRYMLDALKASGGDKVLLEMGATLAPIKIMPLEGDSFTFLVMPMRLKE</sequence>
<dbReference type="GO" id="GO:0003677">
    <property type="term" value="F:DNA binding"/>
    <property type="evidence" value="ECO:0007669"/>
    <property type="project" value="UniProtKB-UniRule"/>
</dbReference>
<evidence type="ECO:0000256" key="5">
    <source>
        <dbReference type="ARBA" id="ARBA00022679"/>
    </source>
</evidence>